<dbReference type="InterPro" id="IPR036259">
    <property type="entry name" value="MFS_trans_sf"/>
</dbReference>
<dbReference type="InterPro" id="IPR010291">
    <property type="entry name" value="Ion_channel_UNC-93"/>
</dbReference>
<accession>A0A6L2PR75</accession>
<keyword evidence="10" id="KW-1185">Reference proteome</keyword>
<dbReference type="EMBL" id="BLKM01008093">
    <property type="protein sequence ID" value="GFG32427.1"/>
    <property type="molecule type" value="Genomic_DNA"/>
</dbReference>
<dbReference type="Proteomes" id="UP000502823">
    <property type="component" value="Unassembled WGS sequence"/>
</dbReference>
<feature type="transmembrane region" description="Helical" evidence="8">
    <location>
        <begin position="428"/>
        <end position="446"/>
    </location>
</feature>
<feature type="transmembrane region" description="Helical" evidence="8">
    <location>
        <begin position="310"/>
        <end position="330"/>
    </location>
</feature>
<feature type="transmembrane region" description="Helical" evidence="8">
    <location>
        <begin position="452"/>
        <end position="472"/>
    </location>
</feature>
<comment type="caution">
    <text evidence="9">The sequence shown here is derived from an EMBL/GenBank/DDBJ whole genome shotgun (WGS) entry which is preliminary data.</text>
</comment>
<dbReference type="InterPro" id="IPR051951">
    <property type="entry name" value="UNC-93_regulatory"/>
</dbReference>
<dbReference type="SUPFAM" id="SSF103473">
    <property type="entry name" value="MFS general substrate transporter"/>
    <property type="match status" value="1"/>
</dbReference>
<dbReference type="FunCoup" id="A0A6L2PR75">
    <property type="interactions" value="39"/>
</dbReference>
<sequence>MVATRDEPSVTNTNHNNTTTQNNVNKEETSKFDEKKDDVAVYTVSVGGGYANEAFKDDGDVTGDGKGNSLTKPPPLPPGGGDDEGNITADGKFRLSRREKWRILKNITAISFAFMVQFTAFQGTANLQSSINAAEGLGTVSLSAIYAALVVSCIFVPTFLIKRLTVKWTLCFSMLLYAPYIGAQFFPRFYTLVPAGVILGLGAAPMWASKATYLTQVGGVYAKLTDQAVDGIVVRFFGFFFLAWQTAELWGNLISSLVLSSGEGGGGTSTNTSQSEEFLETCGANFCMVTNTGNENLERPPDSEIYEISSIYLCCVIIAVGIIALFVDPLSRYGEKQRRSDSSELSGIQLLAATASHLRKPNQQLLIPITIWIGMEQAFIGADFTQAYVSCALGIHNVGYVMICFGVVNAICSVVFGSAMKFVGRVPIMVLGVVVHACLVVVALFWRPHPNAPLVFFAISGLWGVGDAVWQTQVNGIYGTLFRRNKEAAFSNYRLWESAGFVIAYAYSTHLCARMKLYVMLAVLLVGFAGYVVVEILHKRKALRRKKLAEDPKAAAAAAAELARQNKTEETDDEKDDIDDNIIITHL</sequence>
<evidence type="ECO:0000256" key="4">
    <source>
        <dbReference type="ARBA" id="ARBA00022989"/>
    </source>
</evidence>
<keyword evidence="6" id="KW-0325">Glycoprotein</keyword>
<evidence type="ECO:0000256" key="7">
    <source>
        <dbReference type="SAM" id="MobiDB-lite"/>
    </source>
</evidence>
<gene>
    <name evidence="9" type="ORF">Cfor_02527</name>
</gene>
<dbReference type="GO" id="GO:0005886">
    <property type="term" value="C:plasma membrane"/>
    <property type="evidence" value="ECO:0007669"/>
    <property type="project" value="TreeGrafter"/>
</dbReference>
<evidence type="ECO:0000256" key="6">
    <source>
        <dbReference type="ARBA" id="ARBA00023180"/>
    </source>
</evidence>
<proteinExistence type="inferred from homology"/>
<dbReference type="CDD" id="cd17406">
    <property type="entry name" value="MFS_unc93A_like"/>
    <property type="match status" value="1"/>
</dbReference>
<dbReference type="InParanoid" id="A0A6L2PR75"/>
<feature type="region of interest" description="Disordered" evidence="7">
    <location>
        <begin position="1"/>
        <end position="34"/>
    </location>
</feature>
<protein>
    <recommendedName>
        <fullName evidence="11">UNC93-like protein</fullName>
    </recommendedName>
</protein>
<dbReference type="PANTHER" id="PTHR19444">
    <property type="entry name" value="UNC-93 RELATED"/>
    <property type="match status" value="1"/>
</dbReference>
<evidence type="ECO:0000256" key="1">
    <source>
        <dbReference type="ARBA" id="ARBA00004141"/>
    </source>
</evidence>
<feature type="compositionally biased region" description="Basic and acidic residues" evidence="7">
    <location>
        <begin position="25"/>
        <end position="34"/>
    </location>
</feature>
<dbReference type="Gene3D" id="1.20.1250.20">
    <property type="entry name" value="MFS general substrate transporter like domains"/>
    <property type="match status" value="1"/>
</dbReference>
<feature type="compositionally biased region" description="Low complexity" evidence="7">
    <location>
        <begin position="11"/>
        <end position="24"/>
    </location>
</feature>
<dbReference type="GO" id="GO:0015459">
    <property type="term" value="F:potassium channel regulator activity"/>
    <property type="evidence" value="ECO:0007669"/>
    <property type="project" value="TreeGrafter"/>
</dbReference>
<evidence type="ECO:0000256" key="2">
    <source>
        <dbReference type="ARBA" id="ARBA00009172"/>
    </source>
</evidence>
<dbReference type="GO" id="GO:0006937">
    <property type="term" value="P:regulation of muscle contraction"/>
    <property type="evidence" value="ECO:0007669"/>
    <property type="project" value="TreeGrafter"/>
</dbReference>
<dbReference type="GO" id="GO:0043266">
    <property type="term" value="P:regulation of potassium ion transport"/>
    <property type="evidence" value="ECO:0007669"/>
    <property type="project" value="TreeGrafter"/>
</dbReference>
<dbReference type="Pfam" id="PF05978">
    <property type="entry name" value="UNC-93"/>
    <property type="match status" value="2"/>
</dbReference>
<feature type="transmembrane region" description="Helical" evidence="8">
    <location>
        <begin position="517"/>
        <end position="537"/>
    </location>
</feature>
<evidence type="ECO:0000256" key="8">
    <source>
        <dbReference type="SAM" id="Phobius"/>
    </source>
</evidence>
<keyword evidence="4 8" id="KW-1133">Transmembrane helix</keyword>
<feature type="transmembrane region" description="Helical" evidence="8">
    <location>
        <begin position="394"/>
        <end position="416"/>
    </location>
</feature>
<evidence type="ECO:0000313" key="10">
    <source>
        <dbReference type="Proteomes" id="UP000502823"/>
    </source>
</evidence>
<name>A0A6L2PR75_COPFO</name>
<reference evidence="10" key="1">
    <citation type="submission" date="2020-01" db="EMBL/GenBank/DDBJ databases">
        <title>Draft genome sequence of the Termite Coptotermes fromosanus.</title>
        <authorList>
            <person name="Itakura S."/>
            <person name="Yosikawa Y."/>
            <person name="Umezawa K."/>
        </authorList>
    </citation>
    <scope>NUCLEOTIDE SEQUENCE [LARGE SCALE GENOMIC DNA]</scope>
</reference>
<evidence type="ECO:0008006" key="11">
    <source>
        <dbReference type="Google" id="ProtNLM"/>
    </source>
</evidence>
<feature type="transmembrane region" description="Helical" evidence="8">
    <location>
        <begin position="168"/>
        <end position="186"/>
    </location>
</feature>
<dbReference type="GO" id="GO:0055120">
    <property type="term" value="C:striated muscle dense body"/>
    <property type="evidence" value="ECO:0007669"/>
    <property type="project" value="TreeGrafter"/>
</dbReference>
<dbReference type="PANTHER" id="PTHR19444:SF13">
    <property type="entry name" value="PROTEIN UNC-93 HOMOLOG A"/>
    <property type="match status" value="1"/>
</dbReference>
<keyword evidence="5 8" id="KW-0472">Membrane</keyword>
<comment type="similarity">
    <text evidence="2">Belongs to the unc-93 family.</text>
</comment>
<evidence type="ECO:0000313" key="9">
    <source>
        <dbReference type="EMBL" id="GFG32427.1"/>
    </source>
</evidence>
<dbReference type="FunFam" id="1.20.1250.20:FF:000290">
    <property type="entry name" value="Unc-93 homolog A"/>
    <property type="match status" value="1"/>
</dbReference>
<feature type="region of interest" description="Disordered" evidence="7">
    <location>
        <begin position="50"/>
        <end position="89"/>
    </location>
</feature>
<comment type="subcellular location">
    <subcellularLocation>
        <location evidence="1">Membrane</location>
        <topology evidence="1">Multi-pass membrane protein</topology>
    </subcellularLocation>
</comment>
<feature type="transmembrane region" description="Helical" evidence="8">
    <location>
        <begin position="103"/>
        <end position="120"/>
    </location>
</feature>
<keyword evidence="3 8" id="KW-0812">Transmembrane</keyword>
<feature type="transmembrane region" description="Helical" evidence="8">
    <location>
        <begin position="140"/>
        <end position="161"/>
    </location>
</feature>
<feature type="transmembrane region" description="Helical" evidence="8">
    <location>
        <begin position="228"/>
        <end position="247"/>
    </location>
</feature>
<evidence type="ECO:0000256" key="3">
    <source>
        <dbReference type="ARBA" id="ARBA00022692"/>
    </source>
</evidence>
<organism evidence="9 10">
    <name type="scientific">Coptotermes formosanus</name>
    <name type="common">Formosan subterranean termite</name>
    <dbReference type="NCBI Taxonomy" id="36987"/>
    <lineage>
        <taxon>Eukaryota</taxon>
        <taxon>Metazoa</taxon>
        <taxon>Ecdysozoa</taxon>
        <taxon>Arthropoda</taxon>
        <taxon>Hexapoda</taxon>
        <taxon>Insecta</taxon>
        <taxon>Pterygota</taxon>
        <taxon>Neoptera</taxon>
        <taxon>Polyneoptera</taxon>
        <taxon>Dictyoptera</taxon>
        <taxon>Blattodea</taxon>
        <taxon>Blattoidea</taxon>
        <taxon>Termitoidae</taxon>
        <taxon>Rhinotermitidae</taxon>
        <taxon>Coptotermes</taxon>
    </lineage>
</organism>
<evidence type="ECO:0000256" key="5">
    <source>
        <dbReference type="ARBA" id="ARBA00023136"/>
    </source>
</evidence>
<feature type="transmembrane region" description="Helical" evidence="8">
    <location>
        <begin position="192"/>
        <end position="208"/>
    </location>
</feature>
<dbReference type="OrthoDB" id="78663at2759"/>
<dbReference type="AlphaFoldDB" id="A0A6L2PR75"/>